<evidence type="ECO:0000259" key="6">
    <source>
        <dbReference type="Pfam" id="PF00909"/>
    </source>
</evidence>
<dbReference type="GO" id="GO:0005886">
    <property type="term" value="C:plasma membrane"/>
    <property type="evidence" value="ECO:0007669"/>
    <property type="project" value="TreeGrafter"/>
</dbReference>
<organism evidence="7 8">
    <name type="scientific">Dillenia turbinata</name>
    <dbReference type="NCBI Taxonomy" id="194707"/>
    <lineage>
        <taxon>Eukaryota</taxon>
        <taxon>Viridiplantae</taxon>
        <taxon>Streptophyta</taxon>
        <taxon>Embryophyta</taxon>
        <taxon>Tracheophyta</taxon>
        <taxon>Spermatophyta</taxon>
        <taxon>Magnoliopsida</taxon>
        <taxon>eudicotyledons</taxon>
        <taxon>Gunneridae</taxon>
        <taxon>Pentapetalae</taxon>
        <taxon>Dilleniales</taxon>
        <taxon>Dilleniaceae</taxon>
        <taxon>Dillenia</taxon>
    </lineage>
</organism>
<dbReference type="SUPFAM" id="SSF111352">
    <property type="entry name" value="Ammonium transporter"/>
    <property type="match status" value="2"/>
</dbReference>
<accession>A0AAN8ZH01</accession>
<feature type="domain" description="Ammonium transporter AmtB-like" evidence="6">
    <location>
        <begin position="123"/>
        <end position="170"/>
    </location>
</feature>
<name>A0AAN8ZH01_9MAGN</name>
<evidence type="ECO:0000256" key="3">
    <source>
        <dbReference type="ARBA" id="ARBA00022989"/>
    </source>
</evidence>
<evidence type="ECO:0000256" key="2">
    <source>
        <dbReference type="ARBA" id="ARBA00022692"/>
    </source>
</evidence>
<dbReference type="Pfam" id="PF00909">
    <property type="entry name" value="Ammonium_transp"/>
    <property type="match status" value="3"/>
</dbReference>
<dbReference type="InterPro" id="IPR029020">
    <property type="entry name" value="Ammonium/urea_transptr"/>
</dbReference>
<dbReference type="PANTHER" id="PTHR11730:SF121">
    <property type="entry name" value="AMMONIUM TRANSPORTER 1 MEMBER 1"/>
    <property type="match status" value="1"/>
</dbReference>
<gene>
    <name evidence="7" type="ORF">RJ641_031219</name>
</gene>
<feature type="domain" description="Ammonium transporter AmtB-like" evidence="6">
    <location>
        <begin position="50"/>
        <end position="105"/>
    </location>
</feature>
<comment type="subcellular location">
    <subcellularLocation>
        <location evidence="1">Membrane</location>
        <topology evidence="1">Multi-pass membrane protein</topology>
    </subcellularLocation>
</comment>
<keyword evidence="8" id="KW-1185">Reference proteome</keyword>
<keyword evidence="2 5" id="KW-0812">Transmembrane</keyword>
<feature type="transmembrane region" description="Helical" evidence="5">
    <location>
        <begin position="50"/>
        <end position="68"/>
    </location>
</feature>
<evidence type="ECO:0000256" key="5">
    <source>
        <dbReference type="SAM" id="Phobius"/>
    </source>
</evidence>
<evidence type="ECO:0000313" key="8">
    <source>
        <dbReference type="Proteomes" id="UP001370490"/>
    </source>
</evidence>
<reference evidence="7 8" key="1">
    <citation type="submission" date="2023-12" db="EMBL/GenBank/DDBJ databases">
        <title>A high-quality genome assembly for Dillenia turbinata (Dilleniales).</title>
        <authorList>
            <person name="Chanderbali A."/>
        </authorList>
    </citation>
    <scope>NUCLEOTIDE SEQUENCE [LARGE SCALE GENOMIC DNA]</scope>
    <source>
        <strain evidence="7">LSX21</strain>
        <tissue evidence="7">Leaf</tissue>
    </source>
</reference>
<feature type="domain" description="Ammonium transporter AmtB-like" evidence="6">
    <location>
        <begin position="199"/>
        <end position="269"/>
    </location>
</feature>
<feature type="transmembrane region" description="Helical" evidence="5">
    <location>
        <begin position="121"/>
        <end position="141"/>
    </location>
</feature>
<dbReference type="GO" id="GO:0097272">
    <property type="term" value="P:ammonium homeostasis"/>
    <property type="evidence" value="ECO:0007669"/>
    <property type="project" value="TreeGrafter"/>
</dbReference>
<feature type="transmembrane region" description="Helical" evidence="5">
    <location>
        <begin position="153"/>
        <end position="174"/>
    </location>
</feature>
<protein>
    <submittedName>
        <fullName evidence="7">Ammonium transporter AmtB-like domain</fullName>
    </submittedName>
</protein>
<dbReference type="Proteomes" id="UP001370490">
    <property type="component" value="Unassembled WGS sequence"/>
</dbReference>
<evidence type="ECO:0000313" key="7">
    <source>
        <dbReference type="EMBL" id="KAK6937711.1"/>
    </source>
</evidence>
<proteinExistence type="predicted"/>
<feature type="transmembrane region" description="Helical" evidence="5">
    <location>
        <begin position="89"/>
        <end position="115"/>
    </location>
</feature>
<dbReference type="Gene3D" id="1.10.3430.10">
    <property type="entry name" value="Ammonium transporter AmtB like domains"/>
    <property type="match status" value="3"/>
</dbReference>
<dbReference type="PANTHER" id="PTHR11730">
    <property type="entry name" value="AMMONIUM TRANSPORTER"/>
    <property type="match status" value="1"/>
</dbReference>
<keyword evidence="3 5" id="KW-1133">Transmembrane helix</keyword>
<dbReference type="AlphaFoldDB" id="A0AAN8ZH01"/>
<sequence>MASLKCSVSELGPLLNGTANPTAVANNTCGQFAAVSGKFVDTAYDVDSTYLLFSAYLVFAMQLGFAMLRAGSVRAENILNIMLINVLDATAGGIFYDLFGFAFCLVVLMVIVALIMSNGVLWAAVPTTLAGCAAAITTLFGKRFLHGNWNATDVCNGLLGGFAAITSGCAPNFMQAVGPGESSSRAFFSNKIYVNEAYQGQPERPYGLFMGGGMNLSAARIVQIVVIVLWVSLTMGPLLWVLNRMRLLRISPEDEVSGMDLTSHGGAAYSYDGEEDNNNTNGVELAAINAGVVSSHNSPKVVQ</sequence>
<feature type="transmembrane region" description="Helical" evidence="5">
    <location>
        <begin position="221"/>
        <end position="242"/>
    </location>
</feature>
<keyword evidence="4 5" id="KW-0472">Membrane</keyword>
<dbReference type="GO" id="GO:0008519">
    <property type="term" value="F:ammonium channel activity"/>
    <property type="evidence" value="ECO:0007669"/>
    <property type="project" value="InterPro"/>
</dbReference>
<dbReference type="EMBL" id="JBAMMX010000006">
    <property type="protein sequence ID" value="KAK6937711.1"/>
    <property type="molecule type" value="Genomic_DNA"/>
</dbReference>
<evidence type="ECO:0000256" key="4">
    <source>
        <dbReference type="ARBA" id="ARBA00023136"/>
    </source>
</evidence>
<evidence type="ECO:0000256" key="1">
    <source>
        <dbReference type="ARBA" id="ARBA00004141"/>
    </source>
</evidence>
<dbReference type="InterPro" id="IPR024041">
    <property type="entry name" value="NH4_transpt_AmtB-like_dom"/>
</dbReference>
<comment type="caution">
    <text evidence="7">The sequence shown here is derived from an EMBL/GenBank/DDBJ whole genome shotgun (WGS) entry which is preliminary data.</text>
</comment>